<feature type="region of interest" description="Disordered" evidence="1">
    <location>
        <begin position="1"/>
        <end position="33"/>
    </location>
</feature>
<dbReference type="GO" id="GO:0007034">
    <property type="term" value="P:vacuolar transport"/>
    <property type="evidence" value="ECO:0007669"/>
    <property type="project" value="InterPro"/>
</dbReference>
<dbReference type="Gene3D" id="6.10.140.1230">
    <property type="match status" value="1"/>
</dbReference>
<dbReference type="OrthoDB" id="10252926at2759"/>
<dbReference type="OMA" id="EIMRMEM"/>
<feature type="compositionally biased region" description="Basic and acidic residues" evidence="1">
    <location>
        <begin position="16"/>
        <end position="33"/>
    </location>
</feature>
<reference evidence="2 3" key="1">
    <citation type="journal article" date="2015" name="Sci. Rep.">
        <title>Genome of the facultative scuticociliatosis pathogen Pseudocohnilembus persalinus provides insight into its virulence through horizontal gene transfer.</title>
        <authorList>
            <person name="Xiong J."/>
            <person name="Wang G."/>
            <person name="Cheng J."/>
            <person name="Tian M."/>
            <person name="Pan X."/>
            <person name="Warren A."/>
            <person name="Jiang C."/>
            <person name="Yuan D."/>
            <person name="Miao W."/>
        </authorList>
    </citation>
    <scope>NUCLEOTIDE SEQUENCE [LARGE SCALE GENOMIC DNA]</scope>
    <source>
        <strain evidence="2">36N120E</strain>
    </source>
</reference>
<name>A0A0V0QRQ7_PSEPJ</name>
<dbReference type="PANTHER" id="PTHR10476">
    <property type="entry name" value="CHARGED MULTIVESICULAR BODY PROTEIN"/>
    <property type="match status" value="1"/>
</dbReference>
<sequence length="213" mass="24412">MGGKKSKPEPPPPQKTVKEMVKESSRSINRMRNEFKREIMKQEQTLKKQRKDLEKMIKNKDPKSHQQMVAKQIVKCQGYITKYNRLDAQLNDVLFQLNTCATTDTLVKVMTGMNNVMKATNEQMDVNNIQKVMEQFNMQCEKQEMMGEMISDMMESNDDVDMDDEAEKILMEAEKSAAGTGGGGQQQLNTNQQAVNQNQEQDNLDARLQALKQ</sequence>
<protein>
    <recommendedName>
        <fullName evidence="4">Snf7 family</fullName>
    </recommendedName>
</protein>
<dbReference type="Proteomes" id="UP000054937">
    <property type="component" value="Unassembled WGS sequence"/>
</dbReference>
<dbReference type="EMBL" id="LDAU01000110">
    <property type="protein sequence ID" value="KRX04916.1"/>
    <property type="molecule type" value="Genomic_DNA"/>
</dbReference>
<feature type="compositionally biased region" description="Low complexity" evidence="1">
    <location>
        <begin position="186"/>
        <end position="201"/>
    </location>
</feature>
<accession>A0A0V0QRQ7</accession>
<evidence type="ECO:0000313" key="2">
    <source>
        <dbReference type="EMBL" id="KRX04916.1"/>
    </source>
</evidence>
<dbReference type="AlphaFoldDB" id="A0A0V0QRQ7"/>
<gene>
    <name evidence="2" type="ORF">PPERSA_06550</name>
</gene>
<evidence type="ECO:0000256" key="1">
    <source>
        <dbReference type="SAM" id="MobiDB-lite"/>
    </source>
</evidence>
<proteinExistence type="predicted"/>
<comment type="caution">
    <text evidence="2">The sequence shown here is derived from an EMBL/GenBank/DDBJ whole genome shotgun (WGS) entry which is preliminary data.</text>
</comment>
<dbReference type="InParanoid" id="A0A0V0QRQ7"/>
<dbReference type="FunCoup" id="A0A0V0QRQ7">
    <property type="interactions" value="441"/>
</dbReference>
<evidence type="ECO:0008006" key="4">
    <source>
        <dbReference type="Google" id="ProtNLM"/>
    </source>
</evidence>
<evidence type="ECO:0000313" key="3">
    <source>
        <dbReference type="Proteomes" id="UP000054937"/>
    </source>
</evidence>
<dbReference type="InterPro" id="IPR005024">
    <property type="entry name" value="Snf7_fam"/>
</dbReference>
<feature type="region of interest" description="Disordered" evidence="1">
    <location>
        <begin position="170"/>
        <end position="213"/>
    </location>
</feature>
<dbReference type="Pfam" id="PF03357">
    <property type="entry name" value="Snf7"/>
    <property type="match status" value="1"/>
</dbReference>
<keyword evidence="3" id="KW-1185">Reference proteome</keyword>
<organism evidence="2 3">
    <name type="scientific">Pseudocohnilembus persalinus</name>
    <name type="common">Ciliate</name>
    <dbReference type="NCBI Taxonomy" id="266149"/>
    <lineage>
        <taxon>Eukaryota</taxon>
        <taxon>Sar</taxon>
        <taxon>Alveolata</taxon>
        <taxon>Ciliophora</taxon>
        <taxon>Intramacronucleata</taxon>
        <taxon>Oligohymenophorea</taxon>
        <taxon>Scuticociliatia</taxon>
        <taxon>Philasterida</taxon>
        <taxon>Pseudocohnilembidae</taxon>
        <taxon>Pseudocohnilembus</taxon>
    </lineage>
</organism>